<name>A0A3N2PRW4_SODAK</name>
<evidence type="ECO:0000256" key="15">
    <source>
        <dbReference type="SAM" id="MobiDB-lite"/>
    </source>
</evidence>
<evidence type="ECO:0000256" key="12">
    <source>
        <dbReference type="ARBA" id="ARBA00022989"/>
    </source>
</evidence>
<reference evidence="17 18" key="1">
    <citation type="journal article" date="2018" name="Mol. Ecol.">
        <title>The obligate alkalophilic soda-lake fungus Sodiomyces alkalinus has shifted to a protein diet.</title>
        <authorList>
            <person name="Grum-Grzhimaylo A.A."/>
            <person name="Falkoski D.L."/>
            <person name="van den Heuvel J."/>
            <person name="Valero-Jimenez C.A."/>
            <person name="Min B."/>
            <person name="Choi I.G."/>
            <person name="Lipzen A."/>
            <person name="Daum C.G."/>
            <person name="Aanen D.K."/>
            <person name="Tsang A."/>
            <person name="Henrissat B."/>
            <person name="Bilanenko E.N."/>
            <person name="de Vries R.P."/>
            <person name="van Kan J.A.L."/>
            <person name="Grigoriev I.V."/>
            <person name="Debets A.J.M."/>
        </authorList>
    </citation>
    <scope>NUCLEOTIDE SEQUENCE [LARGE SCALE GENOMIC DNA]</scope>
    <source>
        <strain evidence="17 18">F11</strain>
    </source>
</reference>
<dbReference type="GO" id="GO:0046872">
    <property type="term" value="F:metal ion binding"/>
    <property type="evidence" value="ECO:0007669"/>
    <property type="project" value="UniProtKB-KW"/>
</dbReference>
<dbReference type="GO" id="GO:0016787">
    <property type="term" value="F:hydrolase activity"/>
    <property type="evidence" value="ECO:0007669"/>
    <property type="project" value="UniProtKB-KW"/>
</dbReference>
<comment type="subcellular location">
    <subcellularLocation>
        <location evidence="1">Membrane</location>
        <topology evidence="1">Single-pass membrane protein</topology>
    </subcellularLocation>
    <subcellularLocation>
        <location evidence="2">Mitochondrion</location>
    </subcellularLocation>
</comment>
<dbReference type="SUPFAM" id="SSF50199">
    <property type="entry name" value="Staphylococcal nuclease"/>
    <property type="match status" value="1"/>
</dbReference>
<keyword evidence="9" id="KW-0255">Endonuclease</keyword>
<keyword evidence="10" id="KW-0378">Hydrolase</keyword>
<keyword evidence="18" id="KW-1185">Reference proteome</keyword>
<evidence type="ECO:0000259" key="16">
    <source>
        <dbReference type="PROSITE" id="PS50830"/>
    </source>
</evidence>
<feature type="region of interest" description="Disordered" evidence="15">
    <location>
        <begin position="252"/>
        <end position="289"/>
    </location>
</feature>
<dbReference type="STRING" id="1314773.A0A3N2PRW4"/>
<dbReference type="EMBL" id="ML119057">
    <property type="protein sequence ID" value="ROT37251.1"/>
    <property type="molecule type" value="Genomic_DNA"/>
</dbReference>
<dbReference type="GO" id="GO:0016020">
    <property type="term" value="C:membrane"/>
    <property type="evidence" value="ECO:0007669"/>
    <property type="project" value="UniProtKB-SubCell"/>
</dbReference>
<feature type="compositionally biased region" description="Basic and acidic residues" evidence="15">
    <location>
        <begin position="261"/>
        <end position="289"/>
    </location>
</feature>
<keyword evidence="12" id="KW-1133">Transmembrane helix</keyword>
<dbReference type="AlphaFoldDB" id="A0A3N2PRW4"/>
<dbReference type="PANTHER" id="PTHR12302:SF3">
    <property type="entry name" value="SERINE_THREONINE-PROTEIN KINASE 31"/>
    <property type="match status" value="1"/>
</dbReference>
<dbReference type="PANTHER" id="PTHR12302">
    <property type="entry name" value="EBNA2 BINDING PROTEIN P100"/>
    <property type="match status" value="1"/>
</dbReference>
<proteinExistence type="inferred from homology"/>
<evidence type="ECO:0000313" key="18">
    <source>
        <dbReference type="Proteomes" id="UP000272025"/>
    </source>
</evidence>
<keyword evidence="13" id="KW-0496">Mitochondrion</keyword>
<dbReference type="GeneID" id="39581446"/>
<keyword evidence="14" id="KW-0472">Membrane</keyword>
<dbReference type="RefSeq" id="XP_028465057.1">
    <property type="nucleotide sequence ID" value="XM_028612968.1"/>
</dbReference>
<keyword evidence="8" id="KW-0479">Metal-binding</keyword>
<evidence type="ECO:0000256" key="2">
    <source>
        <dbReference type="ARBA" id="ARBA00004173"/>
    </source>
</evidence>
<dbReference type="FunFam" id="2.40.50.90:FF:000029">
    <property type="entry name" value="Probable endonuclease lcl3"/>
    <property type="match status" value="1"/>
</dbReference>
<feature type="region of interest" description="Disordered" evidence="15">
    <location>
        <begin position="1"/>
        <end position="45"/>
    </location>
</feature>
<dbReference type="Gene3D" id="2.40.50.90">
    <property type="match status" value="1"/>
</dbReference>
<keyword evidence="6" id="KW-0812">Transmembrane</keyword>
<dbReference type="Pfam" id="PF00565">
    <property type="entry name" value="SNase"/>
    <property type="match status" value="1"/>
</dbReference>
<evidence type="ECO:0000256" key="13">
    <source>
        <dbReference type="ARBA" id="ARBA00023128"/>
    </source>
</evidence>
<evidence type="ECO:0000256" key="14">
    <source>
        <dbReference type="ARBA" id="ARBA00023136"/>
    </source>
</evidence>
<dbReference type="PROSITE" id="PS50830">
    <property type="entry name" value="TNASE_3"/>
    <property type="match status" value="1"/>
</dbReference>
<dbReference type="SMART" id="SM00318">
    <property type="entry name" value="SNc"/>
    <property type="match status" value="1"/>
</dbReference>
<evidence type="ECO:0000256" key="10">
    <source>
        <dbReference type="ARBA" id="ARBA00022801"/>
    </source>
</evidence>
<accession>A0A3N2PRW4</accession>
<evidence type="ECO:0000256" key="9">
    <source>
        <dbReference type="ARBA" id="ARBA00022759"/>
    </source>
</evidence>
<dbReference type="GO" id="GO:0005739">
    <property type="term" value="C:mitochondrion"/>
    <property type="evidence" value="ECO:0007669"/>
    <property type="project" value="UniProtKB-SubCell"/>
</dbReference>
<organism evidence="17 18">
    <name type="scientific">Sodiomyces alkalinus (strain CBS 110278 / VKM F-3762 / F11)</name>
    <name type="common">Alkaliphilic filamentous fungus</name>
    <dbReference type="NCBI Taxonomy" id="1314773"/>
    <lineage>
        <taxon>Eukaryota</taxon>
        <taxon>Fungi</taxon>
        <taxon>Dikarya</taxon>
        <taxon>Ascomycota</taxon>
        <taxon>Pezizomycotina</taxon>
        <taxon>Sordariomycetes</taxon>
        <taxon>Hypocreomycetidae</taxon>
        <taxon>Glomerellales</taxon>
        <taxon>Plectosphaerellaceae</taxon>
        <taxon>Sodiomyces</taxon>
    </lineage>
</organism>
<dbReference type="InterPro" id="IPR016071">
    <property type="entry name" value="Staphylococal_nuclease_OB-fold"/>
</dbReference>
<evidence type="ECO:0000256" key="4">
    <source>
        <dbReference type="ARBA" id="ARBA00013404"/>
    </source>
</evidence>
<evidence type="ECO:0000256" key="3">
    <source>
        <dbReference type="ARBA" id="ARBA00005435"/>
    </source>
</evidence>
<evidence type="ECO:0000256" key="1">
    <source>
        <dbReference type="ARBA" id="ARBA00004167"/>
    </source>
</evidence>
<evidence type="ECO:0000256" key="11">
    <source>
        <dbReference type="ARBA" id="ARBA00022837"/>
    </source>
</evidence>
<dbReference type="GO" id="GO:0004519">
    <property type="term" value="F:endonuclease activity"/>
    <property type="evidence" value="ECO:0007669"/>
    <property type="project" value="UniProtKB-KW"/>
</dbReference>
<dbReference type="Proteomes" id="UP000272025">
    <property type="component" value="Unassembled WGS sequence"/>
</dbReference>
<evidence type="ECO:0000256" key="7">
    <source>
        <dbReference type="ARBA" id="ARBA00022722"/>
    </source>
</evidence>
<dbReference type="InterPro" id="IPR035437">
    <property type="entry name" value="SNase_OB-fold_sf"/>
</dbReference>
<comment type="similarity">
    <text evidence="3">Belongs to the LCL3 family.</text>
</comment>
<evidence type="ECO:0000256" key="6">
    <source>
        <dbReference type="ARBA" id="ARBA00022692"/>
    </source>
</evidence>
<evidence type="ECO:0000256" key="5">
    <source>
        <dbReference type="ARBA" id="ARBA00014651"/>
    </source>
</evidence>
<gene>
    <name evidence="17" type="ORF">SODALDRAFT_340600</name>
</gene>
<dbReference type="OrthoDB" id="430293at2759"/>
<keyword evidence="7" id="KW-0540">Nuclease</keyword>
<feature type="domain" description="TNase-like" evidence="16">
    <location>
        <begin position="92"/>
        <end position="250"/>
    </location>
</feature>
<sequence>MPWPWPFGSSGSSDKSNLSKKSKEEKDESPPGSPPSWNDLLPKPDPPLQAAKEWTPVFLTAVGSLAVFVFYQSYLKRIPSAGSIQDNYFRRRSLFGKVTSVGDGDGFHLFHTPGGRLAGWGWLRKVPETRSALKGKTIPVRLAGVDAPEGAYFGQPGQPFAQEARAYLSDCILNRRVRAYIHSRDQYNRVVATVYVRGFPFRKDVGLPLLKQGLATTYEAKSGVEWGGMEKVYKAAELKARAKRLGIWSAKPSDFVSPRSYKKEKQGQQQEKQREVEEQTEKSRWWKWF</sequence>
<protein>
    <recommendedName>
        <fullName evidence="4">Probable endonuclease LCL3</fullName>
    </recommendedName>
    <alternativeName>
        <fullName evidence="5">Probable endonuclease lcl3</fullName>
    </alternativeName>
</protein>
<keyword evidence="11" id="KW-0106">Calcium</keyword>
<evidence type="ECO:0000313" key="17">
    <source>
        <dbReference type="EMBL" id="ROT37251.1"/>
    </source>
</evidence>
<evidence type="ECO:0000256" key="8">
    <source>
        <dbReference type="ARBA" id="ARBA00022723"/>
    </source>
</evidence>